<dbReference type="EMBL" id="CP031229">
    <property type="protein sequence ID" value="AXH97141.1"/>
    <property type="molecule type" value="Genomic_DNA"/>
</dbReference>
<feature type="region of interest" description="Disordered" evidence="6">
    <location>
        <begin position="51"/>
        <end position="76"/>
    </location>
</feature>
<dbReference type="KEGG" id="orn:DV701_14345"/>
<protein>
    <recommendedName>
        <fullName evidence="8">Type II secretion system protein GspF domain-containing protein</fullName>
    </recommendedName>
</protein>
<proteinExistence type="predicted"/>
<evidence type="ECO:0000256" key="7">
    <source>
        <dbReference type="SAM" id="Phobius"/>
    </source>
</evidence>
<evidence type="ECO:0000259" key="8">
    <source>
        <dbReference type="Pfam" id="PF00482"/>
    </source>
</evidence>
<dbReference type="InterPro" id="IPR018076">
    <property type="entry name" value="T2SS_GspF_dom"/>
</dbReference>
<sequence length="278" mass="28162">MDRGSGLGGPPAAAPPPRASGRRAVTCTPTGPVVLLLALLAALAVLAWPSTPRGSSRHAGGRASLRRGRKLSTRREVGRRATTLRNHLGRLRSPRRGAAEAEEVQLLDGLAAALEAGLSTEHALRVVLEPVGPAGSLGPWSELSRAAREGQPLAPSWSRLARRTGSPTAASVARAWSVAASTGAPLAAAVRSSAHAARERHRLERAVEVATAGARATATVLGLLPLAGVGLAALLGIGPVALYGDALALASAGLGLLLLAGGHATVRRMVRGVLVGVT</sequence>
<evidence type="ECO:0000313" key="10">
    <source>
        <dbReference type="Proteomes" id="UP000253790"/>
    </source>
</evidence>
<dbReference type="Pfam" id="PF00482">
    <property type="entry name" value="T2SSF"/>
    <property type="match status" value="1"/>
</dbReference>
<keyword evidence="3 7" id="KW-0812">Transmembrane</keyword>
<dbReference type="AlphaFoldDB" id="A0A345NQ33"/>
<evidence type="ECO:0000313" key="9">
    <source>
        <dbReference type="EMBL" id="AXH97141.1"/>
    </source>
</evidence>
<accession>A0A345NQ33</accession>
<name>A0A345NQ33_9MICO</name>
<dbReference type="Proteomes" id="UP000253790">
    <property type="component" value="Chromosome"/>
</dbReference>
<feature type="region of interest" description="Disordered" evidence="6">
    <location>
        <begin position="1"/>
        <end position="24"/>
    </location>
</feature>
<keyword evidence="2" id="KW-1003">Cell membrane</keyword>
<evidence type="ECO:0000256" key="6">
    <source>
        <dbReference type="SAM" id="MobiDB-lite"/>
    </source>
</evidence>
<reference evidence="9 10" key="1">
    <citation type="submission" date="2018-07" db="EMBL/GenBank/DDBJ databases">
        <title>Complete genome sequencing of Ornithinimicrobium sp. AMA3305.</title>
        <authorList>
            <person name="Bae J.-W."/>
        </authorList>
    </citation>
    <scope>NUCLEOTIDE SEQUENCE [LARGE SCALE GENOMIC DNA]</scope>
    <source>
        <strain evidence="9 10">AMA3305</strain>
    </source>
</reference>
<evidence type="ECO:0000256" key="4">
    <source>
        <dbReference type="ARBA" id="ARBA00022989"/>
    </source>
</evidence>
<feature type="transmembrane region" description="Helical" evidence="7">
    <location>
        <begin position="212"/>
        <end position="234"/>
    </location>
</feature>
<evidence type="ECO:0000256" key="2">
    <source>
        <dbReference type="ARBA" id="ARBA00022475"/>
    </source>
</evidence>
<dbReference type="GO" id="GO:0005886">
    <property type="term" value="C:plasma membrane"/>
    <property type="evidence" value="ECO:0007669"/>
    <property type="project" value="UniProtKB-SubCell"/>
</dbReference>
<keyword evidence="4 7" id="KW-1133">Transmembrane helix</keyword>
<comment type="subcellular location">
    <subcellularLocation>
        <location evidence="1">Cell membrane</location>
        <topology evidence="1">Multi-pass membrane protein</topology>
    </subcellularLocation>
</comment>
<keyword evidence="5 7" id="KW-0472">Membrane</keyword>
<feature type="compositionally biased region" description="Basic residues" evidence="6">
    <location>
        <begin position="55"/>
        <end position="72"/>
    </location>
</feature>
<feature type="transmembrane region" description="Helical" evidence="7">
    <location>
        <begin position="30"/>
        <end position="48"/>
    </location>
</feature>
<feature type="domain" description="Type II secretion system protein GspF" evidence="8">
    <location>
        <begin position="108"/>
        <end position="229"/>
    </location>
</feature>
<gene>
    <name evidence="9" type="ORF">DV701_14345</name>
</gene>
<evidence type="ECO:0000256" key="3">
    <source>
        <dbReference type="ARBA" id="ARBA00022692"/>
    </source>
</evidence>
<organism evidence="9 10">
    <name type="scientific">Ornithinimicrobium avium</name>
    <dbReference type="NCBI Taxonomy" id="2283195"/>
    <lineage>
        <taxon>Bacteria</taxon>
        <taxon>Bacillati</taxon>
        <taxon>Actinomycetota</taxon>
        <taxon>Actinomycetes</taxon>
        <taxon>Micrococcales</taxon>
        <taxon>Ornithinimicrobiaceae</taxon>
        <taxon>Ornithinimicrobium</taxon>
    </lineage>
</organism>
<dbReference type="PANTHER" id="PTHR35007">
    <property type="entry name" value="INTEGRAL MEMBRANE PROTEIN-RELATED"/>
    <property type="match status" value="1"/>
</dbReference>
<keyword evidence="10" id="KW-1185">Reference proteome</keyword>
<dbReference type="PANTHER" id="PTHR35007:SF4">
    <property type="entry name" value="CONSERVED TRANSMEMBRANE PROTEIN-RELATED"/>
    <property type="match status" value="1"/>
</dbReference>
<evidence type="ECO:0000256" key="5">
    <source>
        <dbReference type="ARBA" id="ARBA00023136"/>
    </source>
</evidence>
<evidence type="ECO:0000256" key="1">
    <source>
        <dbReference type="ARBA" id="ARBA00004651"/>
    </source>
</evidence>
<dbReference type="OrthoDB" id="4870387at2"/>
<feature type="transmembrane region" description="Helical" evidence="7">
    <location>
        <begin position="240"/>
        <end position="261"/>
    </location>
</feature>